<evidence type="ECO:0000256" key="4">
    <source>
        <dbReference type="ARBA" id="ARBA00023237"/>
    </source>
</evidence>
<dbReference type="PANTHER" id="PTHR38776:SF1">
    <property type="entry name" value="MLTA-INTERACTING PROTEIN-RELATED"/>
    <property type="match status" value="1"/>
</dbReference>
<dbReference type="PANTHER" id="PTHR38776">
    <property type="entry name" value="MLTA-INTERACTING PROTEIN-RELATED"/>
    <property type="match status" value="1"/>
</dbReference>
<keyword evidence="3" id="KW-0472">Membrane</keyword>
<keyword evidence="2" id="KW-0732">Signal</keyword>
<evidence type="ECO:0000256" key="3">
    <source>
        <dbReference type="ARBA" id="ARBA00023136"/>
    </source>
</evidence>
<sequence>MASLMARVVRRTLAAGALLGTLVAPAQAAGKPLWELGLGVGAVSFPDYPGSSQQSSYVLPVPYFVYRGDFLRADKRGLRARMLQTDRVDANLSLGASPPVSSSSDRARSGMPDLLPTVSFGPAIELHLWHSSSDELRLDLRAPLRSVFDVERRPRQIGWLATPVLNLDVDGVAALHGWKLGVQSGPIFADRRYNRTYYGVDAAYAIPGRAAYAARGGYDGCQFTVALSRRFRRFWIGGFTRVDDLRGAVVADSPLVQRKNNVSAGIGIAWILDESTQTVDSDE</sequence>
<dbReference type="InterPro" id="IPR010583">
    <property type="entry name" value="MipA"/>
</dbReference>
<accession>A0A1J5R1P9</accession>
<dbReference type="EMBL" id="MLJW01000313">
    <property type="protein sequence ID" value="OIQ89878.1"/>
    <property type="molecule type" value="Genomic_DNA"/>
</dbReference>
<evidence type="ECO:0000256" key="2">
    <source>
        <dbReference type="ARBA" id="ARBA00022729"/>
    </source>
</evidence>
<dbReference type="GO" id="GO:0009279">
    <property type="term" value="C:cell outer membrane"/>
    <property type="evidence" value="ECO:0007669"/>
    <property type="project" value="UniProtKB-SubCell"/>
</dbReference>
<dbReference type="Pfam" id="PF06629">
    <property type="entry name" value="MipA"/>
    <property type="match status" value="1"/>
</dbReference>
<comment type="caution">
    <text evidence="5">The sequence shown here is derived from an EMBL/GenBank/DDBJ whole genome shotgun (WGS) entry which is preliminary data.</text>
</comment>
<gene>
    <name evidence="5" type="ORF">GALL_282490</name>
</gene>
<name>A0A1J5R1P9_9ZZZZ</name>
<proteinExistence type="predicted"/>
<evidence type="ECO:0000256" key="1">
    <source>
        <dbReference type="ARBA" id="ARBA00004442"/>
    </source>
</evidence>
<evidence type="ECO:0000313" key="5">
    <source>
        <dbReference type="EMBL" id="OIQ89878.1"/>
    </source>
</evidence>
<keyword evidence="4" id="KW-0998">Cell outer membrane</keyword>
<reference evidence="5" key="1">
    <citation type="submission" date="2016-10" db="EMBL/GenBank/DDBJ databases">
        <title>Sequence of Gallionella enrichment culture.</title>
        <authorList>
            <person name="Poehlein A."/>
            <person name="Muehling M."/>
            <person name="Daniel R."/>
        </authorList>
    </citation>
    <scope>NUCLEOTIDE SEQUENCE</scope>
</reference>
<comment type="subcellular location">
    <subcellularLocation>
        <location evidence="1">Cell outer membrane</location>
    </subcellularLocation>
</comment>
<organism evidence="5">
    <name type="scientific">mine drainage metagenome</name>
    <dbReference type="NCBI Taxonomy" id="410659"/>
    <lineage>
        <taxon>unclassified sequences</taxon>
        <taxon>metagenomes</taxon>
        <taxon>ecological metagenomes</taxon>
    </lineage>
</organism>
<protein>
    <submittedName>
        <fullName evidence="5">MltA-interacting protein MipA</fullName>
    </submittedName>
</protein>
<dbReference type="AlphaFoldDB" id="A0A1J5R1P9"/>